<dbReference type="SMART" id="SM00579">
    <property type="entry name" value="FBD"/>
    <property type="match status" value="1"/>
</dbReference>
<sequence length="154" mass="17946">MFFLQFHFVLEERGFIPNSFNYLKSLVLSVSMADWVVPSIISLLNCSPNLEALTIYFEGEDCDDWKISNKSIFCLTCHLKTVELIHVAGDENELELVRFLLKNGHVLKKLSFSWMEDVENRKEIISRIMKLPRSSSNVALEFLEPKPHDDFLKY</sequence>
<dbReference type="PANTHER" id="PTHR31900:SF27">
    <property type="entry name" value="FBD DOMAIN-CONTAINING PROTEIN"/>
    <property type="match status" value="1"/>
</dbReference>
<evidence type="ECO:0000259" key="1">
    <source>
        <dbReference type="SMART" id="SM00579"/>
    </source>
</evidence>
<dbReference type="AlphaFoldDB" id="V4VSR7"/>
<dbReference type="Gramene" id="ESR56134">
    <property type="protein sequence ID" value="ESR56134"/>
    <property type="gene ID" value="CICLE_v10022657mg"/>
</dbReference>
<reference evidence="2 3" key="1">
    <citation type="submission" date="2013-10" db="EMBL/GenBank/DDBJ databases">
        <authorList>
            <consortium name="International Citrus Genome Consortium"/>
            <person name="Jenkins J."/>
            <person name="Schmutz J."/>
            <person name="Prochnik S."/>
            <person name="Rokhsar D."/>
            <person name="Gmitter F."/>
            <person name="Ollitrault P."/>
            <person name="Machado M."/>
            <person name="Talon M."/>
            <person name="Wincker P."/>
            <person name="Jaillon O."/>
            <person name="Morgante M."/>
        </authorList>
    </citation>
    <scope>NUCLEOTIDE SEQUENCE</scope>
    <source>
        <strain evidence="3">cv. Clemenules</strain>
    </source>
</reference>
<name>V4VSR7_CITCL</name>
<evidence type="ECO:0000313" key="3">
    <source>
        <dbReference type="Proteomes" id="UP000030687"/>
    </source>
</evidence>
<keyword evidence="3" id="KW-1185">Reference proteome</keyword>
<dbReference type="EMBL" id="KI536661">
    <property type="protein sequence ID" value="ESR56134.1"/>
    <property type="molecule type" value="Genomic_DNA"/>
</dbReference>
<organism evidence="2 3">
    <name type="scientific">Citrus clementina</name>
    <name type="common">Clementine</name>
    <name type="synonym">Citrus deliciosa x Citrus sinensis</name>
    <dbReference type="NCBI Taxonomy" id="85681"/>
    <lineage>
        <taxon>Eukaryota</taxon>
        <taxon>Viridiplantae</taxon>
        <taxon>Streptophyta</taxon>
        <taxon>Embryophyta</taxon>
        <taxon>Tracheophyta</taxon>
        <taxon>Spermatophyta</taxon>
        <taxon>Magnoliopsida</taxon>
        <taxon>eudicotyledons</taxon>
        <taxon>Gunneridae</taxon>
        <taxon>Pentapetalae</taxon>
        <taxon>rosids</taxon>
        <taxon>malvids</taxon>
        <taxon>Sapindales</taxon>
        <taxon>Rutaceae</taxon>
        <taxon>Aurantioideae</taxon>
        <taxon>Citrus</taxon>
    </lineage>
</organism>
<dbReference type="STRING" id="85681.V4VSR7"/>
<dbReference type="PANTHER" id="PTHR31900">
    <property type="entry name" value="F-BOX/RNI SUPERFAMILY PROTEIN-RELATED"/>
    <property type="match status" value="1"/>
</dbReference>
<protein>
    <recommendedName>
        <fullName evidence="1">FBD domain-containing protein</fullName>
    </recommendedName>
</protein>
<evidence type="ECO:0000313" key="2">
    <source>
        <dbReference type="EMBL" id="ESR56134.1"/>
    </source>
</evidence>
<dbReference type="KEGG" id="cic:CICLE_v10022657mg"/>
<dbReference type="InterPro" id="IPR006566">
    <property type="entry name" value="FBD"/>
</dbReference>
<accession>V4VSR7</accession>
<dbReference type="Pfam" id="PF08387">
    <property type="entry name" value="FBD"/>
    <property type="match status" value="1"/>
</dbReference>
<dbReference type="OrthoDB" id="594804at2759"/>
<dbReference type="InParanoid" id="V4VSR7"/>
<gene>
    <name evidence="2" type="ORF">CICLE_v10022657mg</name>
</gene>
<dbReference type="Proteomes" id="UP000030687">
    <property type="component" value="Unassembled WGS sequence"/>
</dbReference>
<dbReference type="OMA" id="VWDEYAS"/>
<proteinExistence type="predicted"/>
<dbReference type="InterPro" id="IPR050232">
    <property type="entry name" value="FBL13/AtMIF1-like"/>
</dbReference>
<feature type="domain" description="FBD" evidence="1">
    <location>
        <begin position="73"/>
        <end position="143"/>
    </location>
</feature>